<organism evidence="2 3">
    <name type="scientific">Vitrella brassicaformis (strain CCMP3155)</name>
    <dbReference type="NCBI Taxonomy" id="1169540"/>
    <lineage>
        <taxon>Eukaryota</taxon>
        <taxon>Sar</taxon>
        <taxon>Alveolata</taxon>
        <taxon>Colpodellida</taxon>
        <taxon>Vitrellaceae</taxon>
        <taxon>Vitrella</taxon>
    </lineage>
</organism>
<sequence length="94" mass="11057">MQALAINDRVPSGPFTLNWCRPSHWPSRTGALLTGGVGTFIDRLWRRQMVYEKREKKRIERDEEERTEKAKARRAGLPGWRARRRGLRGARRDL</sequence>
<accession>A0A0G4F8M3</accession>
<evidence type="ECO:0000313" key="3">
    <source>
        <dbReference type="Proteomes" id="UP000041254"/>
    </source>
</evidence>
<dbReference type="AlphaFoldDB" id="A0A0G4F8M3"/>
<reference evidence="2 3" key="1">
    <citation type="submission" date="2014-11" db="EMBL/GenBank/DDBJ databases">
        <authorList>
            <person name="Zhu J."/>
            <person name="Qi W."/>
            <person name="Song R."/>
        </authorList>
    </citation>
    <scope>NUCLEOTIDE SEQUENCE [LARGE SCALE GENOMIC DNA]</scope>
</reference>
<dbReference type="Proteomes" id="UP000041254">
    <property type="component" value="Unassembled WGS sequence"/>
</dbReference>
<dbReference type="InParanoid" id="A0A0G4F8M3"/>
<evidence type="ECO:0000256" key="1">
    <source>
        <dbReference type="SAM" id="MobiDB-lite"/>
    </source>
</evidence>
<keyword evidence="3" id="KW-1185">Reference proteome</keyword>
<dbReference type="EMBL" id="CDMY01000392">
    <property type="protein sequence ID" value="CEM09092.1"/>
    <property type="molecule type" value="Genomic_DNA"/>
</dbReference>
<protein>
    <submittedName>
        <fullName evidence="2">Uncharacterized protein</fullName>
    </submittedName>
</protein>
<name>A0A0G4F8M3_VITBC</name>
<gene>
    <name evidence="2" type="ORF">Vbra_14777</name>
</gene>
<dbReference type="VEuPathDB" id="CryptoDB:Vbra_14777"/>
<feature type="region of interest" description="Disordered" evidence="1">
    <location>
        <begin position="56"/>
        <end position="77"/>
    </location>
</feature>
<feature type="compositionally biased region" description="Basic and acidic residues" evidence="1">
    <location>
        <begin position="56"/>
        <end position="70"/>
    </location>
</feature>
<proteinExistence type="predicted"/>
<evidence type="ECO:0000313" key="2">
    <source>
        <dbReference type="EMBL" id="CEM09092.1"/>
    </source>
</evidence>